<feature type="transmembrane region" description="Helical" evidence="1">
    <location>
        <begin position="145"/>
        <end position="165"/>
    </location>
</feature>
<name>A0A832TGE6_9CREN</name>
<feature type="transmembrane region" description="Helical" evidence="1">
    <location>
        <begin position="87"/>
        <end position="106"/>
    </location>
</feature>
<evidence type="ECO:0000313" key="2">
    <source>
        <dbReference type="EMBL" id="HII73795.1"/>
    </source>
</evidence>
<dbReference type="GeneID" id="1460677"/>
<proteinExistence type="predicted"/>
<feature type="transmembrane region" description="Helical" evidence="1">
    <location>
        <begin position="253"/>
        <end position="273"/>
    </location>
</feature>
<dbReference type="RefSeq" id="WP_010980678.1">
    <property type="nucleotide sequence ID" value="NZ_BAABQO010000009.1"/>
</dbReference>
<evidence type="ECO:0000313" key="3">
    <source>
        <dbReference type="Proteomes" id="UP000646844"/>
    </source>
</evidence>
<keyword evidence="1" id="KW-1133">Transmembrane helix</keyword>
<sequence>MSNVITRNLKYFLLSYIIFSFFELIFNREFLIGVLPLGYIGINVSRSLPFLIMFYIGAFSFGMIFILQFVVLFFSAYFSNLNKITKGLLWSILYLTILFDLVHVYLGTSYTGFELPIISSLIYSILILTASFLVITQASRVSDKLVMLMLIIPDIDAYLVLFGSWLTELSKSSSFDVINVISGELLAYLVLISGVIFIGYSIWNKVSWKYIIPGIALGLPVFIIAWFNLIPGIAMAIGFTFPYVLGMLGVRNWMPPIFFLIAVLALFSAIGLYKKNQQVSLTALALFGGALIFDTVTTTTYMLIPLIATLIGSLIKEKIKV</sequence>
<dbReference type="EMBL" id="DUJO01000020">
    <property type="protein sequence ID" value="HII73795.1"/>
    <property type="molecule type" value="Genomic_DNA"/>
</dbReference>
<keyword evidence="1" id="KW-0472">Membrane</keyword>
<feature type="transmembrane region" description="Helical" evidence="1">
    <location>
        <begin position="12"/>
        <end position="40"/>
    </location>
</feature>
<feature type="transmembrane region" description="Helical" evidence="1">
    <location>
        <begin position="118"/>
        <end position="138"/>
    </location>
</feature>
<feature type="transmembrane region" description="Helical" evidence="1">
    <location>
        <begin position="185"/>
        <end position="203"/>
    </location>
</feature>
<evidence type="ECO:0000256" key="1">
    <source>
        <dbReference type="SAM" id="Phobius"/>
    </source>
</evidence>
<feature type="transmembrane region" description="Helical" evidence="1">
    <location>
        <begin position="215"/>
        <end position="241"/>
    </location>
</feature>
<dbReference type="OMA" id="ALMFELM"/>
<gene>
    <name evidence="2" type="ORF">HA332_05295</name>
</gene>
<evidence type="ECO:0008006" key="4">
    <source>
        <dbReference type="Google" id="ProtNLM"/>
    </source>
</evidence>
<dbReference type="Proteomes" id="UP000646844">
    <property type="component" value="Unassembled WGS sequence"/>
</dbReference>
<reference evidence="2" key="1">
    <citation type="journal article" date="2020" name="bioRxiv">
        <title>A rank-normalized archaeal taxonomy based on genome phylogeny resolves widespread incomplete and uneven classifications.</title>
        <authorList>
            <person name="Rinke C."/>
            <person name="Chuvochina M."/>
            <person name="Mussig A.J."/>
            <person name="Chaumeil P.-A."/>
            <person name="Waite D.W."/>
            <person name="Whitman W.B."/>
            <person name="Parks D.H."/>
            <person name="Hugenholtz P."/>
        </authorList>
    </citation>
    <scope>NUCLEOTIDE SEQUENCE</scope>
    <source>
        <strain evidence="2">UBA8838</strain>
    </source>
</reference>
<comment type="caution">
    <text evidence="2">The sequence shown here is derived from an EMBL/GenBank/DDBJ whole genome shotgun (WGS) entry which is preliminary data.</text>
</comment>
<accession>A0A832TGE6</accession>
<protein>
    <recommendedName>
        <fullName evidence="4">FoxD protein</fullName>
    </recommendedName>
</protein>
<feature type="transmembrane region" description="Helical" evidence="1">
    <location>
        <begin position="285"/>
        <end position="315"/>
    </location>
</feature>
<dbReference type="AlphaFoldDB" id="A0A832TGE6"/>
<feature type="transmembrane region" description="Helical" evidence="1">
    <location>
        <begin position="52"/>
        <end position="75"/>
    </location>
</feature>
<organism evidence="2 3">
    <name type="scientific">Sulfurisphaera tokodaii</name>
    <dbReference type="NCBI Taxonomy" id="111955"/>
    <lineage>
        <taxon>Archaea</taxon>
        <taxon>Thermoproteota</taxon>
        <taxon>Thermoprotei</taxon>
        <taxon>Sulfolobales</taxon>
        <taxon>Sulfolobaceae</taxon>
        <taxon>Sulfurisphaera</taxon>
    </lineage>
</organism>
<keyword evidence="1" id="KW-0812">Transmembrane</keyword>